<dbReference type="InterPro" id="IPR053339">
    <property type="entry name" value="FAS1_domain_protein"/>
</dbReference>
<sequence>MATVTAISIFSMILVLIPLAFPEDTPSTDQPINDAIEEMQRANYFAFVILLNMSPPGKIPSNITFLMPNNRMLAKAAIPKNGVVDFLLRHSIPTPLGFEYLKHFPTGSIIPSSKQEFMLNVFNNGRKCFFLNNVKLVSPNLCVSGSSIRCHGIDGVLVDIDKAPPTPLACPQPPVTMAAPPALPSPPLSGGSNLAPGAAPQPTGLVPSPPNSGSSCCTSGMGVNMHDITSEALPETAAAEKWSALS</sequence>
<keyword evidence="6" id="KW-1185">Reference proteome</keyword>
<evidence type="ECO:0000313" key="6">
    <source>
        <dbReference type="Proteomes" id="UP001153076"/>
    </source>
</evidence>
<feature type="region of interest" description="Disordered" evidence="2">
    <location>
        <begin position="174"/>
        <end position="217"/>
    </location>
</feature>
<dbReference type="EMBL" id="JAKOGI010000173">
    <property type="protein sequence ID" value="KAJ8441244.1"/>
    <property type="molecule type" value="Genomic_DNA"/>
</dbReference>
<keyword evidence="3" id="KW-0732">Signal</keyword>
<evidence type="ECO:0000256" key="1">
    <source>
        <dbReference type="ARBA" id="ARBA00007843"/>
    </source>
</evidence>
<dbReference type="SUPFAM" id="SSF82153">
    <property type="entry name" value="FAS1 domain"/>
    <property type="match status" value="1"/>
</dbReference>
<proteinExistence type="inferred from homology"/>
<dbReference type="InterPro" id="IPR000782">
    <property type="entry name" value="FAS1_domain"/>
</dbReference>
<dbReference type="PANTHER" id="PTHR36069:SF1">
    <property type="entry name" value="EXPRESSED PROTEIN"/>
    <property type="match status" value="1"/>
</dbReference>
<comment type="similarity">
    <text evidence="1">Belongs to the fasciclin-like AGP family.</text>
</comment>
<dbReference type="Proteomes" id="UP001153076">
    <property type="component" value="Unassembled WGS sequence"/>
</dbReference>
<comment type="caution">
    <text evidence="5">The sequence shown here is derived from an EMBL/GenBank/DDBJ whole genome shotgun (WGS) entry which is preliminary data.</text>
</comment>
<dbReference type="OrthoDB" id="1934418at2759"/>
<evidence type="ECO:0000313" key="5">
    <source>
        <dbReference type="EMBL" id="KAJ8441244.1"/>
    </source>
</evidence>
<name>A0A9Q1KD01_9CARY</name>
<evidence type="ECO:0000256" key="2">
    <source>
        <dbReference type="SAM" id="MobiDB-lite"/>
    </source>
</evidence>
<protein>
    <recommendedName>
        <fullName evidence="4">FAS1 domain-containing protein</fullName>
    </recommendedName>
</protein>
<dbReference type="PANTHER" id="PTHR36069">
    <property type="entry name" value="EXPRESSED PROTEIN-RELATED"/>
    <property type="match status" value="1"/>
</dbReference>
<accession>A0A9Q1KD01</accession>
<feature type="domain" description="FAS1" evidence="4">
    <location>
        <begin position="64"/>
        <end position="160"/>
    </location>
</feature>
<organism evidence="5 6">
    <name type="scientific">Carnegiea gigantea</name>
    <dbReference type="NCBI Taxonomy" id="171969"/>
    <lineage>
        <taxon>Eukaryota</taxon>
        <taxon>Viridiplantae</taxon>
        <taxon>Streptophyta</taxon>
        <taxon>Embryophyta</taxon>
        <taxon>Tracheophyta</taxon>
        <taxon>Spermatophyta</taxon>
        <taxon>Magnoliopsida</taxon>
        <taxon>eudicotyledons</taxon>
        <taxon>Gunneridae</taxon>
        <taxon>Pentapetalae</taxon>
        <taxon>Caryophyllales</taxon>
        <taxon>Cactineae</taxon>
        <taxon>Cactaceae</taxon>
        <taxon>Cactoideae</taxon>
        <taxon>Echinocereeae</taxon>
        <taxon>Carnegiea</taxon>
    </lineage>
</organism>
<reference evidence="5" key="1">
    <citation type="submission" date="2022-04" db="EMBL/GenBank/DDBJ databases">
        <title>Carnegiea gigantea Genome sequencing and assembly v2.</title>
        <authorList>
            <person name="Copetti D."/>
            <person name="Sanderson M.J."/>
            <person name="Burquez A."/>
            <person name="Wojciechowski M.F."/>
        </authorList>
    </citation>
    <scope>NUCLEOTIDE SEQUENCE</scope>
    <source>
        <strain evidence="5">SGP5-SGP5p</strain>
        <tissue evidence="5">Aerial part</tissue>
    </source>
</reference>
<feature type="chain" id="PRO_5040502599" description="FAS1 domain-containing protein" evidence="3">
    <location>
        <begin position="23"/>
        <end position="246"/>
    </location>
</feature>
<evidence type="ECO:0000256" key="3">
    <source>
        <dbReference type="SAM" id="SignalP"/>
    </source>
</evidence>
<dbReference type="InterPro" id="IPR036378">
    <property type="entry name" value="FAS1_dom_sf"/>
</dbReference>
<evidence type="ECO:0000259" key="4">
    <source>
        <dbReference type="SMART" id="SM00554"/>
    </source>
</evidence>
<feature type="compositionally biased region" description="Low complexity" evidence="2">
    <location>
        <begin position="188"/>
        <end position="197"/>
    </location>
</feature>
<dbReference type="AlphaFoldDB" id="A0A9Q1KD01"/>
<dbReference type="SMART" id="SM00554">
    <property type="entry name" value="FAS1"/>
    <property type="match status" value="1"/>
</dbReference>
<feature type="signal peptide" evidence="3">
    <location>
        <begin position="1"/>
        <end position="22"/>
    </location>
</feature>
<gene>
    <name evidence="5" type="ORF">Cgig2_033968</name>
</gene>